<reference evidence="3" key="1">
    <citation type="submission" date="2025-05" db="UniProtKB">
        <authorList>
            <consortium name="Ensembl"/>
        </authorList>
    </citation>
    <scope>IDENTIFICATION</scope>
</reference>
<dbReference type="Proteomes" id="UP000694427">
    <property type="component" value="Unplaced"/>
</dbReference>
<accession>A0A8C1ZIT5</accession>
<dbReference type="InterPro" id="IPR003599">
    <property type="entry name" value="Ig_sub"/>
</dbReference>
<feature type="domain" description="Ig-like" evidence="2">
    <location>
        <begin position="187"/>
        <end position="222"/>
    </location>
</feature>
<dbReference type="PANTHER" id="PTHR10075">
    <property type="entry name" value="BASIGIN RELATED"/>
    <property type="match status" value="1"/>
</dbReference>
<dbReference type="GO" id="GO:0098632">
    <property type="term" value="F:cell-cell adhesion mediator activity"/>
    <property type="evidence" value="ECO:0007669"/>
    <property type="project" value="TreeGrafter"/>
</dbReference>
<dbReference type="GO" id="GO:0070593">
    <property type="term" value="P:dendrite self-avoidance"/>
    <property type="evidence" value="ECO:0007669"/>
    <property type="project" value="TreeGrafter"/>
</dbReference>
<dbReference type="PANTHER" id="PTHR10075:SF100">
    <property type="entry name" value="FASCICLIN-2"/>
    <property type="match status" value="1"/>
</dbReference>
<dbReference type="GO" id="GO:0030424">
    <property type="term" value="C:axon"/>
    <property type="evidence" value="ECO:0007669"/>
    <property type="project" value="TreeGrafter"/>
</dbReference>
<dbReference type="CDD" id="cd00096">
    <property type="entry name" value="Ig"/>
    <property type="match status" value="1"/>
</dbReference>
<sequence length="232" mass="25696">KLDIISSAQDLKVGSSALLLCKADSEGEISWLKDDEAIDEDRHAVEKIDESSGKLNLINLELEDAGIYTCVFENDHGTSKKSNYKIYVYRRFPSSDFGNTRTYHEFLVNQTVIIPCVVSGKPAVEIDWYRSDHIVNDDGHFRILPDRSLQILGIKQEDSGTYTCKGKIKGRTIVRELQISVVVNEPPTVLINQEGIQVSAGPNTTVSIACLVKGVPTPNISWILAFPLSLSC</sequence>
<evidence type="ECO:0000313" key="3">
    <source>
        <dbReference type="Ensembl" id="ENSCCRP00015081927.1"/>
    </source>
</evidence>
<dbReference type="SMART" id="SM00408">
    <property type="entry name" value="IGc2"/>
    <property type="match status" value="2"/>
</dbReference>
<feature type="domain" description="Ig-like" evidence="2">
    <location>
        <begin position="1"/>
        <end position="87"/>
    </location>
</feature>
<dbReference type="PROSITE" id="PS50835">
    <property type="entry name" value="IG_LIKE"/>
    <property type="match status" value="3"/>
</dbReference>
<dbReference type="InterPro" id="IPR013783">
    <property type="entry name" value="Ig-like_fold"/>
</dbReference>
<evidence type="ECO:0000259" key="2">
    <source>
        <dbReference type="PROSITE" id="PS50835"/>
    </source>
</evidence>
<organism evidence="3 5">
    <name type="scientific">Cyprinus carpio</name>
    <name type="common">Common carp</name>
    <dbReference type="NCBI Taxonomy" id="7962"/>
    <lineage>
        <taxon>Eukaryota</taxon>
        <taxon>Metazoa</taxon>
        <taxon>Chordata</taxon>
        <taxon>Craniata</taxon>
        <taxon>Vertebrata</taxon>
        <taxon>Euteleostomi</taxon>
        <taxon>Actinopterygii</taxon>
        <taxon>Neopterygii</taxon>
        <taxon>Teleostei</taxon>
        <taxon>Ostariophysi</taxon>
        <taxon>Cypriniformes</taxon>
        <taxon>Cyprinidae</taxon>
        <taxon>Cyprininae</taxon>
        <taxon>Cyprinus</taxon>
    </lineage>
</organism>
<keyword evidence="1" id="KW-0393">Immunoglobulin domain</keyword>
<proteinExistence type="predicted"/>
<dbReference type="AlphaFoldDB" id="A0A8C1ZIT5"/>
<dbReference type="InterPro" id="IPR013098">
    <property type="entry name" value="Ig_I-set"/>
</dbReference>
<dbReference type="Pfam" id="PF07679">
    <property type="entry name" value="I-set"/>
    <property type="match status" value="2"/>
</dbReference>
<dbReference type="InterPro" id="IPR003598">
    <property type="entry name" value="Ig_sub2"/>
</dbReference>
<dbReference type="Ensembl" id="ENSCCRT00010012652.1">
    <property type="protein sequence ID" value="ENSCCRP00010011621.1"/>
    <property type="gene ID" value="ENSCCRG00010004911.1"/>
</dbReference>
<feature type="domain" description="Ig-like" evidence="2">
    <location>
        <begin position="93"/>
        <end position="180"/>
    </location>
</feature>
<dbReference type="Proteomes" id="UP000694700">
    <property type="component" value="Unplaced"/>
</dbReference>
<dbReference type="GO" id="GO:0007411">
    <property type="term" value="P:axon guidance"/>
    <property type="evidence" value="ECO:0007669"/>
    <property type="project" value="TreeGrafter"/>
</dbReference>
<dbReference type="GO" id="GO:0007156">
    <property type="term" value="P:homophilic cell adhesion via plasma membrane adhesion molecules"/>
    <property type="evidence" value="ECO:0007669"/>
    <property type="project" value="TreeGrafter"/>
</dbReference>
<evidence type="ECO:0000313" key="5">
    <source>
        <dbReference type="Proteomes" id="UP000694700"/>
    </source>
</evidence>
<evidence type="ECO:0000256" key="1">
    <source>
        <dbReference type="ARBA" id="ARBA00023319"/>
    </source>
</evidence>
<protein>
    <recommendedName>
        <fullName evidence="2">Ig-like domain-containing protein</fullName>
    </recommendedName>
</protein>
<evidence type="ECO:0000313" key="4">
    <source>
        <dbReference type="Proteomes" id="UP000694427"/>
    </source>
</evidence>
<dbReference type="Ensembl" id="ENSCCRT00015084608.1">
    <property type="protein sequence ID" value="ENSCCRP00015081927.1"/>
    <property type="gene ID" value="ENSCCRG00015033141.1"/>
</dbReference>
<keyword evidence="4" id="KW-1185">Reference proteome</keyword>
<dbReference type="InterPro" id="IPR007110">
    <property type="entry name" value="Ig-like_dom"/>
</dbReference>
<dbReference type="GO" id="GO:0005886">
    <property type="term" value="C:plasma membrane"/>
    <property type="evidence" value="ECO:0007669"/>
    <property type="project" value="TreeGrafter"/>
</dbReference>
<dbReference type="Gene3D" id="2.60.40.10">
    <property type="entry name" value="Immunoglobulins"/>
    <property type="match status" value="2"/>
</dbReference>
<dbReference type="SUPFAM" id="SSF48726">
    <property type="entry name" value="Immunoglobulin"/>
    <property type="match status" value="3"/>
</dbReference>
<dbReference type="InterPro" id="IPR036179">
    <property type="entry name" value="Ig-like_dom_sf"/>
</dbReference>
<name>A0A8C1ZIT5_CYPCA</name>
<dbReference type="SMART" id="SM00409">
    <property type="entry name" value="IG"/>
    <property type="match status" value="2"/>
</dbReference>